<evidence type="ECO:0000256" key="5">
    <source>
        <dbReference type="ARBA" id="ARBA00022989"/>
    </source>
</evidence>
<keyword evidence="2" id="KW-0813">Transport</keyword>
<evidence type="ECO:0000256" key="8">
    <source>
        <dbReference type="SAM" id="Phobius"/>
    </source>
</evidence>
<dbReference type="GO" id="GO:0016020">
    <property type="term" value="C:membrane"/>
    <property type="evidence" value="ECO:0007669"/>
    <property type="project" value="UniProtKB-SubCell"/>
</dbReference>
<evidence type="ECO:0000256" key="3">
    <source>
        <dbReference type="ARBA" id="ARBA00022692"/>
    </source>
</evidence>
<feature type="transmembrane region" description="Helical" evidence="8">
    <location>
        <begin position="189"/>
        <end position="207"/>
    </location>
</feature>
<dbReference type="InterPro" id="IPR004840">
    <property type="entry name" value="Amino_acid_permease_CS"/>
</dbReference>
<feature type="transmembrane region" description="Helical" evidence="8">
    <location>
        <begin position="161"/>
        <end position="183"/>
    </location>
</feature>
<dbReference type="InterPro" id="IPR004841">
    <property type="entry name" value="AA-permease/SLC12A_dom"/>
</dbReference>
<dbReference type="FunFam" id="1.20.1740.10:FF:000001">
    <property type="entry name" value="Amino acid permease"/>
    <property type="match status" value="1"/>
</dbReference>
<accession>B9BRC7</accession>
<dbReference type="AlphaFoldDB" id="B9BRC7"/>
<reference evidence="10 11" key="1">
    <citation type="journal article" date="2012" name="J. Bacteriol.">
        <title>Draft Genome Sequence Determination for Cystic Fibrosis and Chronic Granulomatous Disease Burkholderia multivorans Isolates.</title>
        <authorList>
            <person name="Varga J.J."/>
            <person name="Losada L."/>
            <person name="Zelazny A.M."/>
            <person name="Brinkac L."/>
            <person name="Harkins D."/>
            <person name="Radune D."/>
            <person name="Hostetler J."/>
            <person name="Sampaio E.P."/>
            <person name="Ronning C.M."/>
            <person name="Nierman W.C."/>
            <person name="Greenberg D.E."/>
            <person name="Holland S.M."/>
            <person name="Goldberg J.B."/>
        </authorList>
    </citation>
    <scope>NUCLEOTIDE SEQUENCE [LARGE SCALE GENOMIC DNA]</scope>
    <source>
        <strain evidence="10 11">CGD2</strain>
    </source>
</reference>
<protein>
    <submittedName>
        <fullName evidence="10">Lysine-specific permease</fullName>
    </submittedName>
</protein>
<evidence type="ECO:0000259" key="9">
    <source>
        <dbReference type="Pfam" id="PF00324"/>
    </source>
</evidence>
<feature type="transmembrane region" description="Helical" evidence="8">
    <location>
        <begin position="82"/>
        <end position="101"/>
    </location>
</feature>
<evidence type="ECO:0000256" key="1">
    <source>
        <dbReference type="ARBA" id="ARBA00004141"/>
    </source>
</evidence>
<feature type="transmembrane region" description="Helical" evidence="8">
    <location>
        <begin position="260"/>
        <end position="282"/>
    </location>
</feature>
<dbReference type="PROSITE" id="PS00218">
    <property type="entry name" value="AMINO_ACID_PERMEASE_1"/>
    <property type="match status" value="1"/>
</dbReference>
<keyword evidence="4" id="KW-0029">Amino-acid transport</keyword>
<evidence type="ECO:0000313" key="11">
    <source>
        <dbReference type="Proteomes" id="UP000004535"/>
    </source>
</evidence>
<feature type="transmembrane region" description="Helical" evidence="8">
    <location>
        <begin position="406"/>
        <end position="423"/>
    </location>
</feature>
<dbReference type="PANTHER" id="PTHR43341">
    <property type="entry name" value="AMINO ACID PERMEASE"/>
    <property type="match status" value="1"/>
</dbReference>
<feature type="compositionally biased region" description="Basic residues" evidence="7">
    <location>
        <begin position="29"/>
        <end position="45"/>
    </location>
</feature>
<evidence type="ECO:0000256" key="2">
    <source>
        <dbReference type="ARBA" id="ARBA00022448"/>
    </source>
</evidence>
<evidence type="ECO:0000256" key="4">
    <source>
        <dbReference type="ARBA" id="ARBA00022970"/>
    </source>
</evidence>
<keyword evidence="6 8" id="KW-0472">Membrane</keyword>
<sequence length="575" mass="62174">MRSAPGALTAADARPNGERRRCAPPARSARTHRRVASTTKFRRQRPAPAMHSDARPDSSRPPGSRAAKPALHRRLQARHLRMIAIGGSIGTGLFVASGASISQAGPGGAMFAYMVIGLMVYFLMTSLGEMAAFMPVSGSFATYGAKFVDEGFGFALGWNYWYSWAVTLAVELVAAQLVMHYWFPHVPGVWWSALFLTLIFALNALSVRGFGEAEYWFALIKVLTVIAFLGVGLLMIFGIMKGGPSAGLANFTIGDAPFVGGLPAMMGVAMIAGFSFQGTEMIGVAAGESENPRTTIPRAVSQIFWRILLFYVLAIFVIGVLIPYTDPSLLKTDVTDIGVSPFTLVFRHAGLAFAAGVMNAVILTAVLSAGNSGMYASTRMLYNLATEGRAPKLFAKLSAGGVPRNALYATTAVGALCFLTSLYGDKTVYMWLLNTSGMAGFITWLGIAVSHYRFRKGLLKQGYRLDQLPYRSKWFPFGPIFAFALCAIVALGQDYQAFFAARIDWVAVAATYIGLPFFFAIWIGYALVRKCRLVRYEDMDIAPWIERNATPEPAPDTSAGYAAYVARPANPTSGA</sequence>
<keyword evidence="3 8" id="KW-0812">Transmembrane</keyword>
<evidence type="ECO:0000313" key="10">
    <source>
        <dbReference type="EMBL" id="EEE06348.1"/>
    </source>
</evidence>
<feature type="domain" description="Amino acid permease/ SLC12A" evidence="9">
    <location>
        <begin position="79"/>
        <end position="533"/>
    </location>
</feature>
<dbReference type="InterPro" id="IPR050524">
    <property type="entry name" value="APC_YAT"/>
</dbReference>
<dbReference type="Gene3D" id="1.20.1740.10">
    <property type="entry name" value="Amino acid/polyamine transporter I"/>
    <property type="match status" value="1"/>
</dbReference>
<dbReference type="NCBIfam" id="NF008094">
    <property type="entry name" value="PRK10836.1"/>
    <property type="match status" value="1"/>
</dbReference>
<dbReference type="PIRSF" id="PIRSF006060">
    <property type="entry name" value="AA_transporter"/>
    <property type="match status" value="1"/>
</dbReference>
<dbReference type="EMBL" id="ACFC01000006">
    <property type="protein sequence ID" value="EEE06348.1"/>
    <property type="molecule type" value="Genomic_DNA"/>
</dbReference>
<feature type="transmembrane region" description="Helical" evidence="8">
    <location>
        <begin position="505"/>
        <end position="528"/>
    </location>
</feature>
<evidence type="ECO:0000256" key="6">
    <source>
        <dbReference type="ARBA" id="ARBA00023136"/>
    </source>
</evidence>
<organism evidence="10 11">
    <name type="scientific">Burkholderia multivorans CGD2</name>
    <dbReference type="NCBI Taxonomy" id="513052"/>
    <lineage>
        <taxon>Bacteria</taxon>
        <taxon>Pseudomonadati</taxon>
        <taxon>Pseudomonadota</taxon>
        <taxon>Betaproteobacteria</taxon>
        <taxon>Burkholderiales</taxon>
        <taxon>Burkholderiaceae</taxon>
        <taxon>Burkholderia</taxon>
        <taxon>Burkholderia cepacia complex</taxon>
    </lineage>
</organism>
<feature type="transmembrane region" description="Helical" evidence="8">
    <location>
        <begin position="429"/>
        <end position="454"/>
    </location>
</feature>
<evidence type="ECO:0000256" key="7">
    <source>
        <dbReference type="SAM" id="MobiDB-lite"/>
    </source>
</evidence>
<name>B9BRC7_9BURK</name>
<comment type="subcellular location">
    <subcellularLocation>
        <location evidence="1">Membrane</location>
        <topology evidence="1">Multi-pass membrane protein</topology>
    </subcellularLocation>
</comment>
<feature type="transmembrane region" description="Helical" evidence="8">
    <location>
        <begin position="219"/>
        <end position="240"/>
    </location>
</feature>
<dbReference type="Proteomes" id="UP000004535">
    <property type="component" value="Unassembled WGS sequence"/>
</dbReference>
<dbReference type="PANTHER" id="PTHR43341:SF1">
    <property type="entry name" value="GENERAL AMINO-ACID PERMEASE GAP1"/>
    <property type="match status" value="1"/>
</dbReference>
<feature type="transmembrane region" description="Helical" evidence="8">
    <location>
        <begin position="303"/>
        <end position="325"/>
    </location>
</feature>
<gene>
    <name evidence="10" type="ORF">BURMUCGD2_3944</name>
</gene>
<proteinExistence type="predicted"/>
<feature type="transmembrane region" description="Helical" evidence="8">
    <location>
        <begin position="474"/>
        <end position="493"/>
    </location>
</feature>
<feature type="region of interest" description="Disordered" evidence="7">
    <location>
        <begin position="1"/>
        <end position="70"/>
    </location>
</feature>
<feature type="transmembrane region" description="Helical" evidence="8">
    <location>
        <begin position="107"/>
        <end position="124"/>
    </location>
</feature>
<dbReference type="GO" id="GO:0015171">
    <property type="term" value="F:amino acid transmembrane transporter activity"/>
    <property type="evidence" value="ECO:0007669"/>
    <property type="project" value="TreeGrafter"/>
</dbReference>
<comment type="caution">
    <text evidence="10">The sequence shown here is derived from an EMBL/GenBank/DDBJ whole genome shotgun (WGS) entry which is preliminary data.</text>
</comment>
<feature type="transmembrane region" description="Helical" evidence="8">
    <location>
        <begin position="345"/>
        <end position="370"/>
    </location>
</feature>
<keyword evidence="5 8" id="KW-1133">Transmembrane helix</keyword>
<dbReference type="Pfam" id="PF00324">
    <property type="entry name" value="AA_permease"/>
    <property type="match status" value="1"/>
</dbReference>